<accession>A0A9W7SI34</accession>
<keyword evidence="3" id="KW-0653">Protein transport</keyword>
<dbReference type="GO" id="GO:0043328">
    <property type="term" value="P:protein transport to vacuole involved in ubiquitin-dependent protein catabolic process via the multivesicular body sorting pathway"/>
    <property type="evidence" value="ECO:0007669"/>
    <property type="project" value="TreeGrafter"/>
</dbReference>
<reference evidence="4 5" key="2">
    <citation type="journal article" date="2021" name="Curr. Genet.">
        <title>Genetic response to nitrogen starvation in the aggressive Eucalyptus foliar pathogen Teratosphaeria destructans.</title>
        <authorList>
            <person name="Havenga M."/>
            <person name="Wingfield B.D."/>
            <person name="Wingfield M.J."/>
            <person name="Dreyer L.L."/>
            <person name="Roets F."/>
            <person name="Aylward J."/>
        </authorList>
    </citation>
    <scope>NUCLEOTIDE SEQUENCE [LARGE SCALE GENOMIC DNA]</scope>
    <source>
        <strain evidence="4">CMW44962</strain>
    </source>
</reference>
<dbReference type="EMBL" id="RIBY02002556">
    <property type="protein sequence ID" value="KAH9809517.1"/>
    <property type="molecule type" value="Genomic_DNA"/>
</dbReference>
<dbReference type="PANTHER" id="PTHR13149:SF0">
    <property type="entry name" value="VACUOLAR PROTEIN-SORTING-ASSOCIATED PROTEIN 25"/>
    <property type="match status" value="1"/>
</dbReference>
<protein>
    <submittedName>
        <fullName evidence="4">ESCRT-II complex subunit</fullName>
    </submittedName>
</protein>
<evidence type="ECO:0000313" key="5">
    <source>
        <dbReference type="Proteomes" id="UP001138500"/>
    </source>
</evidence>
<dbReference type="OrthoDB" id="245150at2759"/>
<proteinExistence type="inferred from homology"/>
<keyword evidence="2" id="KW-0813">Transport</keyword>
<dbReference type="Proteomes" id="UP001138500">
    <property type="component" value="Unassembled WGS sequence"/>
</dbReference>
<keyword evidence="5" id="KW-1185">Reference proteome</keyword>
<reference evidence="4 5" key="1">
    <citation type="journal article" date="2018" name="IMA Fungus">
        <title>IMA Genome-F 10: Nine draft genome sequences of Claviceps purpurea s.lat., including C. arundinis, C. humidiphila, and C. cf. spartinae, pseudomolecules for the pitch canker pathogen Fusarium circinatum, draft genome of Davidsoniella eucalypti, Grosmannia galeiformis, Quambalaria eucalypti, and Teratosphaeria destructans.</title>
        <authorList>
            <person name="Wingfield B.D."/>
            <person name="Liu M."/>
            <person name="Nguyen H.D."/>
            <person name="Lane F.A."/>
            <person name="Morgan S.W."/>
            <person name="De Vos L."/>
            <person name="Wilken P.M."/>
            <person name="Duong T.A."/>
            <person name="Aylward J."/>
            <person name="Coetzee M.P."/>
            <person name="Dadej K."/>
            <person name="De Beer Z.W."/>
            <person name="Findlay W."/>
            <person name="Havenga M."/>
            <person name="Kolarik M."/>
            <person name="Menzies J.G."/>
            <person name="Naidoo K."/>
            <person name="Pochopski O."/>
            <person name="Shoukouhi P."/>
            <person name="Santana Q.C."/>
            <person name="Seifert K.A."/>
            <person name="Soal N."/>
            <person name="Steenkamp E.T."/>
            <person name="Tatham C.T."/>
            <person name="van der Nest M.A."/>
            <person name="Wingfield M.J."/>
        </authorList>
    </citation>
    <scope>NUCLEOTIDE SEQUENCE [LARGE SCALE GENOMIC DNA]</scope>
    <source>
        <strain evidence="4">CMW44962</strain>
    </source>
</reference>
<dbReference type="AlphaFoldDB" id="A0A9W7SI34"/>
<comment type="caution">
    <text evidence="4">The sequence shown here is derived from an EMBL/GenBank/DDBJ whole genome shotgun (WGS) entry which is preliminary data.</text>
</comment>
<dbReference type="PANTHER" id="PTHR13149">
    <property type="entry name" value="VACUOLAR PROTEIN SORTING-ASSOCIATED PROTEIN VPS25"/>
    <property type="match status" value="1"/>
</dbReference>
<dbReference type="SUPFAM" id="SSF46785">
    <property type="entry name" value="Winged helix' DNA-binding domain"/>
    <property type="match status" value="2"/>
</dbReference>
<evidence type="ECO:0000256" key="1">
    <source>
        <dbReference type="ARBA" id="ARBA00009674"/>
    </source>
</evidence>
<evidence type="ECO:0000256" key="3">
    <source>
        <dbReference type="ARBA" id="ARBA00022927"/>
    </source>
</evidence>
<dbReference type="GO" id="GO:0005198">
    <property type="term" value="F:structural molecule activity"/>
    <property type="evidence" value="ECO:0007669"/>
    <property type="project" value="TreeGrafter"/>
</dbReference>
<name>A0A9W7SI34_9PEZI</name>
<dbReference type="GO" id="GO:0000814">
    <property type="term" value="C:ESCRT II complex"/>
    <property type="evidence" value="ECO:0007669"/>
    <property type="project" value="InterPro"/>
</dbReference>
<organism evidence="4 5">
    <name type="scientific">Teratosphaeria destructans</name>
    <dbReference type="NCBI Taxonomy" id="418781"/>
    <lineage>
        <taxon>Eukaryota</taxon>
        <taxon>Fungi</taxon>
        <taxon>Dikarya</taxon>
        <taxon>Ascomycota</taxon>
        <taxon>Pezizomycotina</taxon>
        <taxon>Dothideomycetes</taxon>
        <taxon>Dothideomycetidae</taxon>
        <taxon>Mycosphaerellales</taxon>
        <taxon>Teratosphaeriaceae</taxon>
        <taxon>Teratosphaeria</taxon>
    </lineage>
</organism>
<sequence>MASSPGPSTPILPASSALLTPSTFTTTTTTTSGPFQNFDFPPYTLFPPFYTLQPNLTTRARQLDLWSTLVTSYHAHHHLFRLNLSTPPPDLFTSPTKARSLSPTNIRVLLDHLASTGKVEWIPAATKGEESHAVWVWWRSAGEWADEVYGWVDGTGQKGSVLTVYELLEEEEGAVSGRNWVGMEDAMFRKVLGVLVKRGKAQVFGEADGGGVKFF</sequence>
<dbReference type="InterPro" id="IPR014041">
    <property type="entry name" value="ESCRT-II_cplx_Vps25-sub_N"/>
</dbReference>
<dbReference type="Pfam" id="PF05871">
    <property type="entry name" value="ESCRT-II"/>
    <property type="match status" value="1"/>
</dbReference>
<evidence type="ECO:0000256" key="2">
    <source>
        <dbReference type="ARBA" id="ARBA00022448"/>
    </source>
</evidence>
<dbReference type="InterPro" id="IPR008570">
    <property type="entry name" value="ESCRT-II_cplx_Vps25-sub"/>
</dbReference>
<gene>
    <name evidence="4" type="ORF">Tdes44962_MAKER06125</name>
</gene>
<comment type="similarity">
    <text evidence="1">Belongs to the VPS25 family.</text>
</comment>
<dbReference type="InterPro" id="IPR036388">
    <property type="entry name" value="WH-like_DNA-bd_sf"/>
</dbReference>
<evidence type="ECO:0000313" key="4">
    <source>
        <dbReference type="EMBL" id="KAH9809517.1"/>
    </source>
</evidence>
<dbReference type="Gene3D" id="1.10.10.10">
    <property type="entry name" value="Winged helix-like DNA-binding domain superfamily/Winged helix DNA-binding domain"/>
    <property type="match status" value="1"/>
</dbReference>
<dbReference type="GO" id="GO:0042803">
    <property type="term" value="F:protein homodimerization activity"/>
    <property type="evidence" value="ECO:0007669"/>
    <property type="project" value="TreeGrafter"/>
</dbReference>
<dbReference type="InterPro" id="IPR036390">
    <property type="entry name" value="WH_DNA-bd_sf"/>
</dbReference>
<dbReference type="Gene3D" id="1.10.10.570">
    <property type="entry name" value="Winged helix' DNA-binding domain. Chain C. Domain 1"/>
    <property type="match status" value="1"/>
</dbReference>